<reference evidence="3 4" key="1">
    <citation type="submission" date="2024-03" db="EMBL/GenBank/DDBJ databases">
        <title>The genome assembly and annotation of the cricket Gryllus longicercus Weissman &amp; Gray.</title>
        <authorList>
            <person name="Szrajer S."/>
            <person name="Gray D."/>
            <person name="Ylla G."/>
        </authorList>
    </citation>
    <scope>NUCLEOTIDE SEQUENCE [LARGE SCALE GENOMIC DNA]</scope>
    <source>
        <strain evidence="3">DAG 2021-001</strain>
        <tissue evidence="3">Whole body minus gut</tissue>
    </source>
</reference>
<dbReference type="PROSITE" id="PS51450">
    <property type="entry name" value="LRR"/>
    <property type="match status" value="4"/>
</dbReference>
<dbReference type="InterPro" id="IPR032675">
    <property type="entry name" value="LRR_dom_sf"/>
</dbReference>
<dbReference type="Pfam" id="PF13855">
    <property type="entry name" value="LRR_8"/>
    <property type="match status" value="2"/>
</dbReference>
<sequence length="427" mass="46413">MSKVRDRHDIRGELQLLRSVGHPLATMQLVTALAALSALVAAVSAVAEGPLATECTCREYVLVCVNGNWTSLPPLVPCPDATIIQLQGNLLQDIPDGLTAFVTVSAPHNRLTRLPEASKLNPEIKNLVLNDNQISGSANNFRSLSSLSRLRLERNRLTSLDFLPERCNLRNLDVSGNALTSLAGPLKNCAELTFLGLESNLITSIPSDVFSRMSKLKHLYLFKNKIAAIPDGTFAHLSALIDLTLQMNPNIQLSSGSFQGLSHLQYLDLSFNELRNLPAGLFTPLPQLRKLVLSKNKLTTLPANTFSSLNALKELTMWANQLTQLPVLQNCCGSLEEYNLLNNNIVAPSEEAVRSVLKGKIVTKIGGALVHPDTLRWAAEAQDVEKFVGSSCSCGGLRRGTAKIEFCVDTPCGAGKRYPDWRAVIAA</sequence>
<dbReference type="InterPro" id="IPR050333">
    <property type="entry name" value="SLRP"/>
</dbReference>
<dbReference type="Proteomes" id="UP001378592">
    <property type="component" value="Unassembled WGS sequence"/>
</dbReference>
<dbReference type="EMBL" id="JAZDUA010000012">
    <property type="protein sequence ID" value="KAK7873516.1"/>
    <property type="molecule type" value="Genomic_DNA"/>
</dbReference>
<dbReference type="PRINTS" id="PR00019">
    <property type="entry name" value="LEURICHRPT"/>
</dbReference>
<name>A0AAN9W0J4_9ORTH</name>
<keyword evidence="2" id="KW-0677">Repeat</keyword>
<proteinExistence type="predicted"/>
<evidence type="ECO:0000256" key="2">
    <source>
        <dbReference type="ARBA" id="ARBA00022737"/>
    </source>
</evidence>
<dbReference type="SUPFAM" id="SSF52058">
    <property type="entry name" value="L domain-like"/>
    <property type="match status" value="1"/>
</dbReference>
<keyword evidence="1" id="KW-0433">Leucine-rich repeat</keyword>
<evidence type="ECO:0000256" key="1">
    <source>
        <dbReference type="ARBA" id="ARBA00022614"/>
    </source>
</evidence>
<gene>
    <name evidence="3" type="ORF">R5R35_008778</name>
</gene>
<dbReference type="SMART" id="SM00364">
    <property type="entry name" value="LRR_BAC"/>
    <property type="match status" value="7"/>
</dbReference>
<dbReference type="InterPro" id="IPR001611">
    <property type="entry name" value="Leu-rich_rpt"/>
</dbReference>
<dbReference type="SMART" id="SM00369">
    <property type="entry name" value="LRR_TYP"/>
    <property type="match status" value="6"/>
</dbReference>
<dbReference type="PANTHER" id="PTHR45712">
    <property type="entry name" value="AGAP008170-PA"/>
    <property type="match status" value="1"/>
</dbReference>
<dbReference type="Gene3D" id="3.80.10.10">
    <property type="entry name" value="Ribonuclease Inhibitor"/>
    <property type="match status" value="3"/>
</dbReference>
<evidence type="ECO:0000313" key="3">
    <source>
        <dbReference type="EMBL" id="KAK7873516.1"/>
    </source>
</evidence>
<dbReference type="InterPro" id="IPR003591">
    <property type="entry name" value="Leu-rich_rpt_typical-subtyp"/>
</dbReference>
<organism evidence="3 4">
    <name type="scientific">Gryllus longicercus</name>
    <dbReference type="NCBI Taxonomy" id="2509291"/>
    <lineage>
        <taxon>Eukaryota</taxon>
        <taxon>Metazoa</taxon>
        <taxon>Ecdysozoa</taxon>
        <taxon>Arthropoda</taxon>
        <taxon>Hexapoda</taxon>
        <taxon>Insecta</taxon>
        <taxon>Pterygota</taxon>
        <taxon>Neoptera</taxon>
        <taxon>Polyneoptera</taxon>
        <taxon>Orthoptera</taxon>
        <taxon>Ensifera</taxon>
        <taxon>Gryllidea</taxon>
        <taxon>Grylloidea</taxon>
        <taxon>Gryllidae</taxon>
        <taxon>Gryllinae</taxon>
        <taxon>Gryllus</taxon>
    </lineage>
</organism>
<dbReference type="AlphaFoldDB" id="A0AAN9W0J4"/>
<protein>
    <submittedName>
        <fullName evidence="3">Uncharacterized protein</fullName>
    </submittedName>
</protein>
<keyword evidence="4" id="KW-1185">Reference proteome</keyword>
<evidence type="ECO:0000313" key="4">
    <source>
        <dbReference type="Proteomes" id="UP001378592"/>
    </source>
</evidence>
<accession>A0AAN9W0J4</accession>
<comment type="caution">
    <text evidence="3">The sequence shown here is derived from an EMBL/GenBank/DDBJ whole genome shotgun (WGS) entry which is preliminary data.</text>
</comment>
<dbReference type="GO" id="GO:0005615">
    <property type="term" value="C:extracellular space"/>
    <property type="evidence" value="ECO:0007669"/>
    <property type="project" value="TreeGrafter"/>
</dbReference>
<dbReference type="PANTHER" id="PTHR45712:SF1">
    <property type="entry name" value="NEPHROCAN"/>
    <property type="match status" value="1"/>
</dbReference>